<reference evidence="2 3" key="1">
    <citation type="journal article" date="2014" name="Genome Announc.">
        <title>Trypanosoma cruzi Clone Dm28c Draft Genome Sequence.</title>
        <authorList>
            <person name="Grisard E.C."/>
            <person name="Teixeira S.M."/>
            <person name="de Almeida L.G."/>
            <person name="Stoco P.H."/>
            <person name="Gerber A.L."/>
            <person name="Talavera-Lopez C."/>
            <person name="Lima O.C."/>
            <person name="Andersson B."/>
            <person name="de Vasconcelos A.T."/>
        </authorList>
    </citation>
    <scope>NUCLEOTIDE SEQUENCE [LARGE SCALE GENOMIC DNA]</scope>
    <source>
        <strain evidence="2 3">Dm28c</strain>
    </source>
</reference>
<feature type="transmembrane region" description="Helical" evidence="1">
    <location>
        <begin position="26"/>
        <end position="44"/>
    </location>
</feature>
<keyword evidence="1" id="KW-0812">Transmembrane</keyword>
<evidence type="ECO:0000256" key="1">
    <source>
        <dbReference type="SAM" id="Phobius"/>
    </source>
</evidence>
<dbReference type="AlphaFoldDB" id="V5B6U4"/>
<proteinExistence type="predicted"/>
<dbReference type="EMBL" id="AYLP01000132">
    <property type="protein sequence ID" value="ESS63344.1"/>
    <property type="molecule type" value="Genomic_DNA"/>
</dbReference>
<dbReference type="OrthoDB" id="252452at2759"/>
<dbReference type="Proteomes" id="UP000017861">
    <property type="component" value="Unassembled WGS sequence"/>
</dbReference>
<organism evidence="2 3">
    <name type="scientific">Trypanosoma cruzi Dm28c</name>
    <dbReference type="NCBI Taxonomy" id="1416333"/>
    <lineage>
        <taxon>Eukaryota</taxon>
        <taxon>Discoba</taxon>
        <taxon>Euglenozoa</taxon>
        <taxon>Kinetoplastea</taxon>
        <taxon>Metakinetoplastina</taxon>
        <taxon>Trypanosomatida</taxon>
        <taxon>Trypanosomatidae</taxon>
        <taxon>Trypanosoma</taxon>
        <taxon>Schizotrypanum</taxon>
    </lineage>
</organism>
<accession>V5B6U4</accession>
<feature type="transmembrane region" description="Helical" evidence="1">
    <location>
        <begin position="65"/>
        <end position="84"/>
    </location>
</feature>
<evidence type="ECO:0000313" key="2">
    <source>
        <dbReference type="EMBL" id="ESS63344.1"/>
    </source>
</evidence>
<evidence type="ECO:0000313" key="3">
    <source>
        <dbReference type="Proteomes" id="UP000017861"/>
    </source>
</evidence>
<protein>
    <submittedName>
        <fullName evidence="2">Uncharacterized protein</fullName>
    </submittedName>
</protein>
<keyword evidence="1" id="KW-1133">Transmembrane helix</keyword>
<name>V5B6U4_TRYCR</name>
<dbReference type="VEuPathDB" id="TriTrypDB:TCDM_08888"/>
<keyword evidence="1" id="KW-0472">Membrane</keyword>
<comment type="caution">
    <text evidence="2">The sequence shown here is derived from an EMBL/GenBank/DDBJ whole genome shotgun (WGS) entry which is preliminary data.</text>
</comment>
<sequence>MYLIVVVFCCFSSTWPRAAVSFPACLFVSFAAIHVSALYLFFFPQIEGSVFSAREDKYCGSAGGVRMRSCGVCLCLTALQLFALERRKTTTSYKYFEDTASIRAAFFRLADAERELLEQSAMALRHDVALTSVRGEEGCLEVATDDIAVQIDDPSGCAVDAAGDPAEEGGAREICL</sequence>
<gene>
    <name evidence="2" type="ORF">TCDM_08888</name>
</gene>